<sequence length="235" mass="26601">MINGKSVLAIIPARGGSKELPGKNIKELCGKPLIAWSIEVAEICSAIDRVVVSTDDDKLVDVVKKYGAEAPFERPAELANDTASTINVIFHTIDWLREHQDFRPEYILLLQPTSPLRTIEDIECAIQTLKDKEARAVVSVCETDHHPCWSNILPEDGNMKDFIRPKILNKRRQGLPKYYRLNGAIYLAATKYLRERNGFFGPNTFAYEMPKERSVDIDSDLDFKLVSLLLQEKNA</sequence>
<gene>
    <name evidence="1" type="ORF">S01H1_13992</name>
</gene>
<dbReference type="EMBL" id="BARS01007251">
    <property type="protein sequence ID" value="GAF80481.1"/>
    <property type="molecule type" value="Genomic_DNA"/>
</dbReference>
<dbReference type="CDD" id="cd02513">
    <property type="entry name" value="CMP-NeuAc_Synthase"/>
    <property type="match status" value="1"/>
</dbReference>
<protein>
    <recommendedName>
        <fullName evidence="2">N-acylneuraminate cytidylyltransferase</fullName>
    </recommendedName>
</protein>
<dbReference type="AlphaFoldDB" id="X0SZF1"/>
<dbReference type="PANTHER" id="PTHR21485">
    <property type="entry name" value="HAD SUPERFAMILY MEMBERS CMAS AND KDSC"/>
    <property type="match status" value="1"/>
</dbReference>
<accession>X0SZF1</accession>
<organism evidence="1">
    <name type="scientific">marine sediment metagenome</name>
    <dbReference type="NCBI Taxonomy" id="412755"/>
    <lineage>
        <taxon>unclassified sequences</taxon>
        <taxon>metagenomes</taxon>
        <taxon>ecological metagenomes</taxon>
    </lineage>
</organism>
<evidence type="ECO:0000313" key="1">
    <source>
        <dbReference type="EMBL" id="GAF80481.1"/>
    </source>
</evidence>
<dbReference type="GO" id="GO:0008781">
    <property type="term" value="F:N-acylneuraminate cytidylyltransferase activity"/>
    <property type="evidence" value="ECO:0007669"/>
    <property type="project" value="TreeGrafter"/>
</dbReference>
<reference evidence="1" key="1">
    <citation type="journal article" date="2014" name="Front. Microbiol.">
        <title>High frequency of phylogenetically diverse reductive dehalogenase-homologous genes in deep subseafloor sedimentary metagenomes.</title>
        <authorList>
            <person name="Kawai M."/>
            <person name="Futagami T."/>
            <person name="Toyoda A."/>
            <person name="Takaki Y."/>
            <person name="Nishi S."/>
            <person name="Hori S."/>
            <person name="Arai W."/>
            <person name="Tsubouchi T."/>
            <person name="Morono Y."/>
            <person name="Uchiyama I."/>
            <person name="Ito T."/>
            <person name="Fujiyama A."/>
            <person name="Inagaki F."/>
            <person name="Takami H."/>
        </authorList>
    </citation>
    <scope>NUCLEOTIDE SEQUENCE</scope>
    <source>
        <strain evidence="1">Expedition CK06-06</strain>
    </source>
</reference>
<evidence type="ECO:0008006" key="2">
    <source>
        <dbReference type="Google" id="ProtNLM"/>
    </source>
</evidence>
<dbReference type="InterPro" id="IPR003329">
    <property type="entry name" value="Cytidylyl_trans"/>
</dbReference>
<dbReference type="InterPro" id="IPR050793">
    <property type="entry name" value="CMP-NeuNAc_synthase"/>
</dbReference>
<comment type="caution">
    <text evidence="1">The sequence shown here is derived from an EMBL/GenBank/DDBJ whole genome shotgun (WGS) entry which is preliminary data.</text>
</comment>
<dbReference type="Gene3D" id="3.90.550.10">
    <property type="entry name" value="Spore Coat Polysaccharide Biosynthesis Protein SpsA, Chain A"/>
    <property type="match status" value="1"/>
</dbReference>
<name>X0SZF1_9ZZZZ</name>
<proteinExistence type="predicted"/>
<dbReference type="PANTHER" id="PTHR21485:SF6">
    <property type="entry name" value="N-ACYLNEURAMINATE CYTIDYLYLTRANSFERASE-RELATED"/>
    <property type="match status" value="1"/>
</dbReference>
<dbReference type="Pfam" id="PF02348">
    <property type="entry name" value="CTP_transf_3"/>
    <property type="match status" value="1"/>
</dbReference>
<dbReference type="InterPro" id="IPR029044">
    <property type="entry name" value="Nucleotide-diphossugar_trans"/>
</dbReference>
<dbReference type="SUPFAM" id="SSF53448">
    <property type="entry name" value="Nucleotide-diphospho-sugar transferases"/>
    <property type="match status" value="1"/>
</dbReference>